<sequence length="54" mass="6150">MNKGDVVAVMFMLMGFVLTQLQPPDPFYVGLGLGTITMACIWLVVRIIRDHRKR</sequence>
<organism evidence="2">
    <name type="scientific">marine metagenome</name>
    <dbReference type="NCBI Taxonomy" id="408172"/>
    <lineage>
        <taxon>unclassified sequences</taxon>
        <taxon>metagenomes</taxon>
        <taxon>ecological metagenomes</taxon>
    </lineage>
</organism>
<feature type="transmembrane region" description="Helical" evidence="1">
    <location>
        <begin position="27"/>
        <end position="48"/>
    </location>
</feature>
<name>A0A381UZQ9_9ZZZZ</name>
<accession>A0A381UZQ9</accession>
<keyword evidence="1" id="KW-0472">Membrane</keyword>
<reference evidence="2" key="1">
    <citation type="submission" date="2018-05" db="EMBL/GenBank/DDBJ databases">
        <authorList>
            <person name="Lanie J.A."/>
            <person name="Ng W.-L."/>
            <person name="Kazmierczak K.M."/>
            <person name="Andrzejewski T.M."/>
            <person name="Davidsen T.M."/>
            <person name="Wayne K.J."/>
            <person name="Tettelin H."/>
            <person name="Glass J.I."/>
            <person name="Rusch D."/>
            <person name="Podicherti R."/>
            <person name="Tsui H.-C.T."/>
            <person name="Winkler M.E."/>
        </authorList>
    </citation>
    <scope>NUCLEOTIDE SEQUENCE</scope>
</reference>
<proteinExistence type="predicted"/>
<gene>
    <name evidence="2" type="ORF">METZ01_LOCUS85721</name>
</gene>
<dbReference type="AlphaFoldDB" id="A0A381UZQ9"/>
<evidence type="ECO:0000256" key="1">
    <source>
        <dbReference type="SAM" id="Phobius"/>
    </source>
</evidence>
<keyword evidence="1" id="KW-1133">Transmembrane helix</keyword>
<evidence type="ECO:0000313" key="2">
    <source>
        <dbReference type="EMBL" id="SVA32867.1"/>
    </source>
</evidence>
<keyword evidence="1" id="KW-0812">Transmembrane</keyword>
<dbReference type="EMBL" id="UINC01007355">
    <property type="protein sequence ID" value="SVA32867.1"/>
    <property type="molecule type" value="Genomic_DNA"/>
</dbReference>
<protein>
    <submittedName>
        <fullName evidence="2">Uncharacterized protein</fullName>
    </submittedName>
</protein>